<dbReference type="InterPro" id="IPR002656">
    <property type="entry name" value="Acyl_transf_3_dom"/>
</dbReference>
<evidence type="ECO:0000256" key="7">
    <source>
        <dbReference type="SAM" id="Phobius"/>
    </source>
</evidence>
<feature type="transmembrane region" description="Helical" evidence="7">
    <location>
        <begin position="208"/>
        <end position="230"/>
    </location>
</feature>
<feature type="transmembrane region" description="Helical" evidence="7">
    <location>
        <begin position="183"/>
        <end position="201"/>
    </location>
</feature>
<feature type="transmembrane region" description="Helical" evidence="7">
    <location>
        <begin position="236"/>
        <end position="260"/>
    </location>
</feature>
<dbReference type="EMBL" id="FMVW01000003">
    <property type="protein sequence ID" value="SCZ35483.1"/>
    <property type="molecule type" value="Genomic_DNA"/>
</dbReference>
<dbReference type="Pfam" id="PF01757">
    <property type="entry name" value="Acyl_transf_3"/>
    <property type="match status" value="1"/>
</dbReference>
<evidence type="ECO:0000313" key="9">
    <source>
        <dbReference type="EMBL" id="SCZ35483.1"/>
    </source>
</evidence>
<dbReference type="GO" id="GO:0005886">
    <property type="term" value="C:plasma membrane"/>
    <property type="evidence" value="ECO:0007669"/>
    <property type="project" value="UniProtKB-SubCell"/>
</dbReference>
<gene>
    <name evidence="9" type="ORF">SAMN03080610_01905</name>
</gene>
<keyword evidence="4 7" id="KW-0812">Transmembrane</keyword>
<dbReference type="GO" id="GO:0009246">
    <property type="term" value="P:enterobacterial common antigen biosynthetic process"/>
    <property type="evidence" value="ECO:0007669"/>
    <property type="project" value="TreeGrafter"/>
</dbReference>
<evidence type="ECO:0000259" key="8">
    <source>
        <dbReference type="Pfam" id="PF01757"/>
    </source>
</evidence>
<keyword evidence="6 7" id="KW-0472">Membrane</keyword>
<evidence type="ECO:0000313" key="10">
    <source>
        <dbReference type="Proteomes" id="UP000199347"/>
    </source>
</evidence>
<dbReference type="RefSeq" id="WP_092811920.1">
    <property type="nucleotide sequence ID" value="NZ_FMVW01000003.1"/>
</dbReference>
<keyword evidence="3" id="KW-1003">Cell membrane</keyword>
<comment type="similarity">
    <text evidence="2">Belongs to the acyltransferase 3 family.</text>
</comment>
<dbReference type="STRING" id="1120955.SAMN03080610_01905"/>
<dbReference type="GO" id="GO:0016413">
    <property type="term" value="F:O-acetyltransferase activity"/>
    <property type="evidence" value="ECO:0007669"/>
    <property type="project" value="TreeGrafter"/>
</dbReference>
<reference evidence="9 10" key="1">
    <citation type="submission" date="2016-10" db="EMBL/GenBank/DDBJ databases">
        <authorList>
            <person name="de Groot N.N."/>
        </authorList>
    </citation>
    <scope>NUCLEOTIDE SEQUENCE [LARGE SCALE GENOMIC DNA]</scope>
    <source>
        <strain evidence="9 10">DSM 2698</strain>
    </source>
</reference>
<feature type="domain" description="Acyltransferase 3" evidence="8">
    <location>
        <begin position="16"/>
        <end position="317"/>
    </location>
</feature>
<sequence>MDAAGTANTPLRTRVAWVDVAKGFCIIMVVMMHSTLGVEKAVGANGWMNYVVEFARPFRMPDFFMIAGLFLSARITAPLRLYVDRKILHFAYFYVLWLTIQFVLKAPEFASDYGWGGALLFYLKSFVEPFGTLWFIYHLAIFFAVTRLVHGRVPAWLVWLVAAGLEIAHINTGSMLIDEFASRFVYFYTGFILADAIFRFADRADRHLLFGVGYLAVWSALNAACVFGGISKLPGISLGLGFAGAVAVCTFSVLLAKTFVLRPLTYLGANSIVVYLAFFLPMVVTRSILLKLGVITDIGTISLLVTAAGVIGPVILYEFTRRTGWGTFLFVRPAWARIDQPWRSKPGQKAAIAPAE</sequence>
<name>A0A1G5NDJ1_AFIMA</name>
<feature type="transmembrane region" description="Helical" evidence="7">
    <location>
        <begin position="130"/>
        <end position="149"/>
    </location>
</feature>
<protein>
    <submittedName>
        <fullName evidence="9">Uncharacterized membrane protein YcfT</fullName>
    </submittedName>
</protein>
<feature type="transmembrane region" description="Helical" evidence="7">
    <location>
        <begin position="272"/>
        <end position="292"/>
    </location>
</feature>
<evidence type="ECO:0000256" key="1">
    <source>
        <dbReference type="ARBA" id="ARBA00004651"/>
    </source>
</evidence>
<dbReference type="PANTHER" id="PTHR40074:SF4">
    <property type="entry name" value="INNER MEMBRANE PROTEIN YCFT"/>
    <property type="match status" value="1"/>
</dbReference>
<proteinExistence type="inferred from homology"/>
<feature type="transmembrane region" description="Helical" evidence="7">
    <location>
        <begin position="90"/>
        <end position="110"/>
    </location>
</feature>
<comment type="subcellular location">
    <subcellularLocation>
        <location evidence="1">Cell membrane</location>
        <topology evidence="1">Multi-pass membrane protein</topology>
    </subcellularLocation>
</comment>
<organism evidence="9 10">
    <name type="scientific">Afifella marina DSM 2698</name>
    <dbReference type="NCBI Taxonomy" id="1120955"/>
    <lineage>
        <taxon>Bacteria</taxon>
        <taxon>Pseudomonadati</taxon>
        <taxon>Pseudomonadota</taxon>
        <taxon>Alphaproteobacteria</taxon>
        <taxon>Hyphomicrobiales</taxon>
        <taxon>Afifellaceae</taxon>
        <taxon>Afifella</taxon>
    </lineage>
</organism>
<evidence type="ECO:0000256" key="4">
    <source>
        <dbReference type="ARBA" id="ARBA00022692"/>
    </source>
</evidence>
<evidence type="ECO:0000256" key="6">
    <source>
        <dbReference type="ARBA" id="ARBA00023136"/>
    </source>
</evidence>
<dbReference type="PANTHER" id="PTHR40074">
    <property type="entry name" value="O-ACETYLTRANSFERASE WECH"/>
    <property type="match status" value="1"/>
</dbReference>
<evidence type="ECO:0000256" key="2">
    <source>
        <dbReference type="ARBA" id="ARBA00007400"/>
    </source>
</evidence>
<dbReference type="OrthoDB" id="9814956at2"/>
<accession>A0A1G5NDJ1</accession>
<evidence type="ECO:0000256" key="5">
    <source>
        <dbReference type="ARBA" id="ARBA00022989"/>
    </source>
</evidence>
<feature type="transmembrane region" description="Helical" evidence="7">
    <location>
        <begin position="298"/>
        <end position="317"/>
    </location>
</feature>
<dbReference type="Proteomes" id="UP000199347">
    <property type="component" value="Unassembled WGS sequence"/>
</dbReference>
<dbReference type="AlphaFoldDB" id="A0A1G5NDJ1"/>
<keyword evidence="5 7" id="KW-1133">Transmembrane helix</keyword>
<evidence type="ECO:0000256" key="3">
    <source>
        <dbReference type="ARBA" id="ARBA00022475"/>
    </source>
</evidence>
<keyword evidence="10" id="KW-1185">Reference proteome</keyword>
<feature type="transmembrane region" description="Helical" evidence="7">
    <location>
        <begin position="156"/>
        <end position="177"/>
    </location>
</feature>